<dbReference type="EMBL" id="LR797331">
    <property type="protein sequence ID" value="CAB4203541.1"/>
    <property type="molecule type" value="Genomic_DNA"/>
</dbReference>
<gene>
    <name evidence="1" type="ORF">UFOVP1382_154</name>
</gene>
<protein>
    <submittedName>
        <fullName evidence="1">Uncharacterized protein</fullName>
    </submittedName>
</protein>
<reference evidence="1" key="1">
    <citation type="submission" date="2020-05" db="EMBL/GenBank/DDBJ databases">
        <authorList>
            <person name="Chiriac C."/>
            <person name="Salcher M."/>
            <person name="Ghai R."/>
            <person name="Kavagutti S V."/>
        </authorList>
    </citation>
    <scope>NUCLEOTIDE SEQUENCE</scope>
</reference>
<name>A0A6J5S3H2_9CAUD</name>
<sequence length="85" mass="9351">MSDQEWQEAPDLGPPPVWCSVWLVFTGFKLVRVRFTADGEKAEPGSIRVCKALGATWEEARKQAADWIVSDAPMLGRLPHVEGGA</sequence>
<organism evidence="1">
    <name type="scientific">uncultured Caudovirales phage</name>
    <dbReference type="NCBI Taxonomy" id="2100421"/>
    <lineage>
        <taxon>Viruses</taxon>
        <taxon>Duplodnaviria</taxon>
        <taxon>Heunggongvirae</taxon>
        <taxon>Uroviricota</taxon>
        <taxon>Caudoviricetes</taxon>
        <taxon>Peduoviridae</taxon>
        <taxon>Maltschvirus</taxon>
        <taxon>Maltschvirus maltsch</taxon>
    </lineage>
</organism>
<proteinExistence type="predicted"/>
<evidence type="ECO:0000313" key="1">
    <source>
        <dbReference type="EMBL" id="CAB4203541.1"/>
    </source>
</evidence>
<accession>A0A6J5S3H2</accession>